<organism evidence="2 3">
    <name type="scientific">Taxus chinensis</name>
    <name type="common">Chinese yew</name>
    <name type="synonym">Taxus wallichiana var. chinensis</name>
    <dbReference type="NCBI Taxonomy" id="29808"/>
    <lineage>
        <taxon>Eukaryota</taxon>
        <taxon>Viridiplantae</taxon>
        <taxon>Streptophyta</taxon>
        <taxon>Embryophyta</taxon>
        <taxon>Tracheophyta</taxon>
        <taxon>Spermatophyta</taxon>
        <taxon>Pinopsida</taxon>
        <taxon>Pinidae</taxon>
        <taxon>Conifers II</taxon>
        <taxon>Cupressales</taxon>
        <taxon>Taxaceae</taxon>
        <taxon>Taxus</taxon>
    </lineage>
</organism>
<gene>
    <name evidence="2" type="ORF">KI387_044005</name>
</gene>
<feature type="region of interest" description="Disordered" evidence="1">
    <location>
        <begin position="61"/>
        <end position="114"/>
    </location>
</feature>
<feature type="compositionally biased region" description="Polar residues" evidence="1">
    <location>
        <begin position="79"/>
        <end position="88"/>
    </location>
</feature>
<comment type="caution">
    <text evidence="2">The sequence shown here is derived from an EMBL/GenBank/DDBJ whole genome shotgun (WGS) entry which is preliminary data.</text>
</comment>
<name>A0AA38G5W0_TAXCH</name>
<protein>
    <submittedName>
        <fullName evidence="2">Uncharacterized protein</fullName>
    </submittedName>
</protein>
<proteinExistence type="predicted"/>
<dbReference type="Proteomes" id="UP000824469">
    <property type="component" value="Unassembled WGS sequence"/>
</dbReference>
<feature type="non-terminal residue" evidence="2">
    <location>
        <position position="114"/>
    </location>
</feature>
<reference evidence="2 3" key="1">
    <citation type="journal article" date="2021" name="Nat. Plants">
        <title>The Taxus genome provides insights into paclitaxel biosynthesis.</title>
        <authorList>
            <person name="Xiong X."/>
            <person name="Gou J."/>
            <person name="Liao Q."/>
            <person name="Li Y."/>
            <person name="Zhou Q."/>
            <person name="Bi G."/>
            <person name="Li C."/>
            <person name="Du R."/>
            <person name="Wang X."/>
            <person name="Sun T."/>
            <person name="Guo L."/>
            <person name="Liang H."/>
            <person name="Lu P."/>
            <person name="Wu Y."/>
            <person name="Zhang Z."/>
            <person name="Ro D.K."/>
            <person name="Shang Y."/>
            <person name="Huang S."/>
            <person name="Yan J."/>
        </authorList>
    </citation>
    <scope>NUCLEOTIDE SEQUENCE [LARGE SCALE GENOMIC DNA]</scope>
    <source>
        <strain evidence="2">Ta-2019</strain>
    </source>
</reference>
<dbReference type="AlphaFoldDB" id="A0AA38G5W0"/>
<keyword evidence="3" id="KW-1185">Reference proteome</keyword>
<feature type="compositionally biased region" description="Polar residues" evidence="1">
    <location>
        <begin position="105"/>
        <end position="114"/>
    </location>
</feature>
<evidence type="ECO:0000313" key="2">
    <source>
        <dbReference type="EMBL" id="KAH9316767.1"/>
    </source>
</evidence>
<accession>A0AA38G5W0</accession>
<feature type="non-terminal residue" evidence="2">
    <location>
        <position position="1"/>
    </location>
</feature>
<dbReference type="EMBL" id="JAHRHJ020000005">
    <property type="protein sequence ID" value="KAH9316767.1"/>
    <property type="molecule type" value="Genomic_DNA"/>
</dbReference>
<sequence>EVELKKKLAEEKLAEELEQESESSSEAGFPGILKKYDLDGKELKLRLDALEKVVREMTTVEAMKSSSAEPQMKQEKQLSNRIIASTNGKGDVDKNLQDRSKNKDTCPSNNADSK</sequence>
<feature type="compositionally biased region" description="Basic and acidic residues" evidence="1">
    <location>
        <begin position="90"/>
        <end position="104"/>
    </location>
</feature>
<evidence type="ECO:0000313" key="3">
    <source>
        <dbReference type="Proteomes" id="UP000824469"/>
    </source>
</evidence>
<evidence type="ECO:0000256" key="1">
    <source>
        <dbReference type="SAM" id="MobiDB-lite"/>
    </source>
</evidence>